<evidence type="ECO:0000256" key="5">
    <source>
        <dbReference type="SAM" id="MobiDB-lite"/>
    </source>
</evidence>
<organism evidence="7 8">
    <name type="scientific">Dictyostelium purpureum</name>
    <name type="common">Slime mold</name>
    <dbReference type="NCBI Taxonomy" id="5786"/>
    <lineage>
        <taxon>Eukaryota</taxon>
        <taxon>Amoebozoa</taxon>
        <taxon>Evosea</taxon>
        <taxon>Eumycetozoa</taxon>
        <taxon>Dictyostelia</taxon>
        <taxon>Dictyosteliales</taxon>
        <taxon>Dictyosteliaceae</taxon>
        <taxon>Dictyostelium</taxon>
    </lineage>
</organism>
<dbReference type="InterPro" id="IPR016135">
    <property type="entry name" value="UBQ-conjugating_enzyme/RWD"/>
</dbReference>
<dbReference type="GO" id="GO:0005737">
    <property type="term" value="C:cytoplasm"/>
    <property type="evidence" value="ECO:0000318"/>
    <property type="project" value="GO_Central"/>
</dbReference>
<dbReference type="GO" id="GO:0006511">
    <property type="term" value="P:ubiquitin-dependent protein catabolic process"/>
    <property type="evidence" value="ECO:0000318"/>
    <property type="project" value="GO_Central"/>
</dbReference>
<evidence type="ECO:0000259" key="6">
    <source>
        <dbReference type="PROSITE" id="PS50089"/>
    </source>
</evidence>
<name>F0ZUK7_DICPU</name>
<dbReference type="SUPFAM" id="SSF57850">
    <property type="entry name" value="RING/U-box"/>
    <property type="match status" value="1"/>
</dbReference>
<dbReference type="Pfam" id="PF05773">
    <property type="entry name" value="RWD"/>
    <property type="match status" value="1"/>
</dbReference>
<gene>
    <name evidence="7" type="ORF">DICPUDRAFT_155657</name>
</gene>
<dbReference type="GO" id="GO:0031624">
    <property type="term" value="F:ubiquitin conjugating enzyme binding"/>
    <property type="evidence" value="ECO:0000318"/>
    <property type="project" value="GO_Central"/>
</dbReference>
<dbReference type="KEGG" id="dpp:DICPUDRAFT_155657"/>
<protein>
    <recommendedName>
        <fullName evidence="6">RING-type domain-containing protein</fullName>
    </recommendedName>
</protein>
<dbReference type="CDD" id="cd23820">
    <property type="entry name" value="RWD_RNF14"/>
    <property type="match status" value="1"/>
</dbReference>
<evidence type="ECO:0000256" key="2">
    <source>
        <dbReference type="ARBA" id="ARBA00022771"/>
    </source>
</evidence>
<dbReference type="AlphaFoldDB" id="F0ZUK7"/>
<dbReference type="SUPFAM" id="SSF54495">
    <property type="entry name" value="UBC-like"/>
    <property type="match status" value="1"/>
</dbReference>
<keyword evidence="1" id="KW-0479">Metal-binding</keyword>
<dbReference type="GO" id="GO:0008270">
    <property type="term" value="F:zinc ion binding"/>
    <property type="evidence" value="ECO:0007669"/>
    <property type="project" value="UniProtKB-KW"/>
</dbReference>
<dbReference type="GO" id="GO:0061630">
    <property type="term" value="F:ubiquitin protein ligase activity"/>
    <property type="evidence" value="ECO:0000318"/>
    <property type="project" value="GO_Central"/>
</dbReference>
<feature type="domain" description="RING-type" evidence="6">
    <location>
        <begin position="355"/>
        <end position="404"/>
    </location>
</feature>
<evidence type="ECO:0000256" key="3">
    <source>
        <dbReference type="ARBA" id="ARBA00022833"/>
    </source>
</evidence>
<dbReference type="PROSITE" id="PS50089">
    <property type="entry name" value="ZF_RING_2"/>
    <property type="match status" value="1"/>
</dbReference>
<feature type="region of interest" description="Disordered" evidence="5">
    <location>
        <begin position="29"/>
        <end position="108"/>
    </location>
</feature>
<dbReference type="InterPro" id="IPR006575">
    <property type="entry name" value="RWD_dom"/>
</dbReference>
<dbReference type="InterPro" id="IPR013083">
    <property type="entry name" value="Znf_RING/FYVE/PHD"/>
</dbReference>
<dbReference type="RefSeq" id="XP_003291106.1">
    <property type="nucleotide sequence ID" value="XM_003291058.1"/>
</dbReference>
<dbReference type="Proteomes" id="UP000001064">
    <property type="component" value="Unassembled WGS sequence"/>
</dbReference>
<keyword evidence="3" id="KW-0862">Zinc</keyword>
<keyword evidence="8" id="KW-1185">Reference proteome</keyword>
<dbReference type="Gene3D" id="3.30.40.10">
    <property type="entry name" value="Zinc/RING finger domain, C3HC4 (zinc finger)"/>
    <property type="match status" value="1"/>
</dbReference>
<accession>F0ZUK7</accession>
<dbReference type="GeneID" id="10507278"/>
<dbReference type="InterPro" id="IPR001841">
    <property type="entry name" value="Znf_RING"/>
</dbReference>
<evidence type="ECO:0000313" key="8">
    <source>
        <dbReference type="Proteomes" id="UP000001064"/>
    </source>
</evidence>
<dbReference type="VEuPathDB" id="AmoebaDB:DICPUDRAFT_155657"/>
<dbReference type="InParanoid" id="F0ZUK7"/>
<dbReference type="OrthoDB" id="1431934at2759"/>
<proteinExistence type="predicted"/>
<dbReference type="Gene3D" id="3.10.110.10">
    <property type="entry name" value="Ubiquitin Conjugating Enzyme"/>
    <property type="match status" value="1"/>
</dbReference>
<dbReference type="eggNOG" id="KOG1814">
    <property type="taxonomic scope" value="Eukaryota"/>
</dbReference>
<reference evidence="8" key="1">
    <citation type="journal article" date="2011" name="Genome Biol.">
        <title>Comparative genomics of the social amoebae Dictyostelium discoideum and Dictyostelium purpureum.</title>
        <authorList>
            <consortium name="US DOE Joint Genome Institute (JGI-PGF)"/>
            <person name="Sucgang R."/>
            <person name="Kuo A."/>
            <person name="Tian X."/>
            <person name="Salerno W."/>
            <person name="Parikh A."/>
            <person name="Feasley C.L."/>
            <person name="Dalin E."/>
            <person name="Tu H."/>
            <person name="Huang E."/>
            <person name="Barry K."/>
            <person name="Lindquist E."/>
            <person name="Shapiro H."/>
            <person name="Bruce D."/>
            <person name="Schmutz J."/>
            <person name="Salamov A."/>
            <person name="Fey P."/>
            <person name="Gaudet P."/>
            <person name="Anjard C."/>
            <person name="Babu M.M."/>
            <person name="Basu S."/>
            <person name="Bushmanova Y."/>
            <person name="van der Wel H."/>
            <person name="Katoh-Kurasawa M."/>
            <person name="Dinh C."/>
            <person name="Coutinho P.M."/>
            <person name="Saito T."/>
            <person name="Elias M."/>
            <person name="Schaap P."/>
            <person name="Kay R.R."/>
            <person name="Henrissat B."/>
            <person name="Eichinger L."/>
            <person name="Rivero F."/>
            <person name="Putnam N.H."/>
            <person name="West C.M."/>
            <person name="Loomis W.F."/>
            <person name="Chisholm R.L."/>
            <person name="Shaulsky G."/>
            <person name="Strassmann J.E."/>
            <person name="Queller D.C."/>
            <person name="Kuspa A."/>
            <person name="Grigoriev I.V."/>
        </authorList>
    </citation>
    <scope>NUCLEOTIDE SEQUENCE [LARGE SCALE GENOMIC DNA]</scope>
    <source>
        <strain evidence="8">QSDP1</strain>
    </source>
</reference>
<dbReference type="PROSITE" id="PS00518">
    <property type="entry name" value="ZF_RING_1"/>
    <property type="match status" value="1"/>
</dbReference>
<sequence>MEKTLNYHHKKNGSGSALTSGSLLLLHQLPILHSNEQQNSSSSSPRNASSSSPRNNQSPRNNHSPRNNQSSPRNNQSSPRNNQPSPRNNISPRNSPPPTTRGRRSSSLLRYSKSMSELIKTLQQNEIYTLKQIFKNHFMILKQADRCYRLCLVPILPTERIGLNSYTTSLLENENFEDYCTVSKLPPIFLTFKLNDTYPLYSSVESFKLDCDWLGERCLSILSNQLVSIWNAHKNFPIISNWANWLREESLFFLNLITIRTTTTIITKQIFNPTDNSATTTTTTTNLTTSPSTSSQSNTITNKSNLLSSKYEEAIVHTHYSLTLPPMDLNDEINYDPIAYLVSYDIENDVPTKVCSSCNYYNGNEEYFTIFNCNHYYCKECLAAYITLNVEGDTLENLVCPECQETPVSFDIKELVSSHTYEVYKQRLSENFCEHCDQVLKILNSNNIGSNHSSSCTNKINNNDNEENNTNHTYINN</sequence>
<dbReference type="SMART" id="SM00184">
    <property type="entry name" value="RING"/>
    <property type="match status" value="1"/>
</dbReference>
<dbReference type="GO" id="GO:0000151">
    <property type="term" value="C:ubiquitin ligase complex"/>
    <property type="evidence" value="ECO:0000318"/>
    <property type="project" value="GO_Central"/>
</dbReference>
<dbReference type="OMA" id="PRNNQSS"/>
<evidence type="ECO:0000256" key="4">
    <source>
        <dbReference type="PROSITE-ProRule" id="PRU00175"/>
    </source>
</evidence>
<feature type="region of interest" description="Disordered" evidence="5">
    <location>
        <begin position="278"/>
        <end position="300"/>
    </location>
</feature>
<dbReference type="EMBL" id="GL871196">
    <property type="protein sequence ID" value="EGC32376.1"/>
    <property type="molecule type" value="Genomic_DNA"/>
</dbReference>
<keyword evidence="2 4" id="KW-0863">Zinc-finger</keyword>
<evidence type="ECO:0000256" key="1">
    <source>
        <dbReference type="ARBA" id="ARBA00022723"/>
    </source>
</evidence>
<dbReference type="InterPro" id="IPR017907">
    <property type="entry name" value="Znf_RING_CS"/>
</dbReference>
<evidence type="ECO:0000313" key="7">
    <source>
        <dbReference type="EMBL" id="EGC32376.1"/>
    </source>
</evidence>
<feature type="compositionally biased region" description="Low complexity" evidence="5">
    <location>
        <begin position="29"/>
        <end position="93"/>
    </location>
</feature>